<reference evidence="2" key="1">
    <citation type="submission" date="2023-03" db="EMBL/GenBank/DDBJ databases">
        <title>Chromosome-level genomes of two armyworms, Mythimna separata and Mythimna loreyi, provide insights into the biosynthesis and reception of sex pheromones.</title>
        <authorList>
            <person name="Zhao H."/>
        </authorList>
    </citation>
    <scope>NUCLEOTIDE SEQUENCE</scope>
    <source>
        <strain evidence="2">BeijingLab</strain>
        <tissue evidence="2">Pupa</tissue>
    </source>
</reference>
<proteinExistence type="predicted"/>
<name>A0AAD7YCN9_MYTSE</name>
<protein>
    <submittedName>
        <fullName evidence="2">Uncharacterized protein</fullName>
    </submittedName>
</protein>
<organism evidence="2 3">
    <name type="scientific">Mythimna separata</name>
    <name type="common">Oriental armyworm</name>
    <name type="synonym">Pseudaletia separata</name>
    <dbReference type="NCBI Taxonomy" id="271217"/>
    <lineage>
        <taxon>Eukaryota</taxon>
        <taxon>Metazoa</taxon>
        <taxon>Ecdysozoa</taxon>
        <taxon>Arthropoda</taxon>
        <taxon>Hexapoda</taxon>
        <taxon>Insecta</taxon>
        <taxon>Pterygota</taxon>
        <taxon>Neoptera</taxon>
        <taxon>Endopterygota</taxon>
        <taxon>Lepidoptera</taxon>
        <taxon>Glossata</taxon>
        <taxon>Ditrysia</taxon>
        <taxon>Noctuoidea</taxon>
        <taxon>Noctuidae</taxon>
        <taxon>Noctuinae</taxon>
        <taxon>Hadenini</taxon>
        <taxon>Mythimna</taxon>
    </lineage>
</organism>
<comment type="caution">
    <text evidence="2">The sequence shown here is derived from an EMBL/GenBank/DDBJ whole genome shotgun (WGS) entry which is preliminary data.</text>
</comment>
<feature type="signal peptide" evidence="1">
    <location>
        <begin position="1"/>
        <end position="20"/>
    </location>
</feature>
<keyword evidence="3" id="KW-1185">Reference proteome</keyword>
<evidence type="ECO:0000256" key="1">
    <source>
        <dbReference type="SAM" id="SignalP"/>
    </source>
</evidence>
<dbReference type="InterPro" id="IPR031734">
    <property type="entry name" value="MBF2"/>
</dbReference>
<dbReference type="Pfam" id="PF15868">
    <property type="entry name" value="MBF2"/>
    <property type="match status" value="1"/>
</dbReference>
<dbReference type="EMBL" id="JARGEI010000023">
    <property type="protein sequence ID" value="KAJ8710153.1"/>
    <property type="molecule type" value="Genomic_DNA"/>
</dbReference>
<accession>A0AAD7YCN9</accession>
<dbReference type="Proteomes" id="UP001231518">
    <property type="component" value="Chromosome 23"/>
</dbReference>
<sequence length="168" mass="18170">MNRAFLVVLLAAAATAAVISNEVPDVVEVPSADEVADVDVDEIPEVVVADMDELTDAVELTDEAVELQTATVTRQNLSQGNITSADTRVVNRVYRARGTEGQTKVRNVRIRTKRQISAIRVSRVGDSQNATPSIVRGGVGNSFVIIRIQSAVGRGYNYRVEVYVKKSA</sequence>
<keyword evidence="1" id="KW-0732">Signal</keyword>
<feature type="chain" id="PRO_5042173344" evidence="1">
    <location>
        <begin position="21"/>
        <end position="168"/>
    </location>
</feature>
<evidence type="ECO:0000313" key="3">
    <source>
        <dbReference type="Proteomes" id="UP001231518"/>
    </source>
</evidence>
<evidence type="ECO:0000313" key="2">
    <source>
        <dbReference type="EMBL" id="KAJ8710153.1"/>
    </source>
</evidence>
<dbReference type="PANTHER" id="PTHR37685:SF1">
    <property type="entry name" value="GEO11136P1-RELATED"/>
    <property type="match status" value="1"/>
</dbReference>
<gene>
    <name evidence="2" type="ORF">PYW07_009519</name>
</gene>
<dbReference type="AlphaFoldDB" id="A0AAD7YCN9"/>
<dbReference type="PANTHER" id="PTHR37685">
    <property type="entry name" value="GEO11136P1-RELATED"/>
    <property type="match status" value="1"/>
</dbReference>